<organism evidence="2 3">
    <name type="scientific">Ridgeia piscesae</name>
    <name type="common">Tubeworm</name>
    <dbReference type="NCBI Taxonomy" id="27915"/>
    <lineage>
        <taxon>Eukaryota</taxon>
        <taxon>Metazoa</taxon>
        <taxon>Spiralia</taxon>
        <taxon>Lophotrochozoa</taxon>
        <taxon>Annelida</taxon>
        <taxon>Polychaeta</taxon>
        <taxon>Sedentaria</taxon>
        <taxon>Canalipalpata</taxon>
        <taxon>Sabellida</taxon>
        <taxon>Siboglinidae</taxon>
        <taxon>Ridgeia</taxon>
    </lineage>
</organism>
<sequence length="595" mass="65518">MTCQTSMQVQCEECVWKPCDIPCGADGPQTGSQHCRRYVVETAEVTSEFDVPCNKTCFIPCTTTTTKPTTTTTEPTTTTTEPTTTTTEPTTTTTEPTTTTTEPTTTTTEPTTTTIEPTTTTTEPTTTEPTTTTTEPTTTTTEPTTTTTEPTTTTTEPTTTTTEPTTTTTEPTTTTTEPTTTTTEPTTTTTEPTTTTTEPTTTTTEPTSTTELTSTTVETTTTDATTTTQATTTAEPTTTYAPDDCRRCDYTNGQIWLPDPSNCHMFYLCEPVRNRKYRRNHMTCGDLFWNQEIHACVPNASPGCNVSVTPTATKPPKPTTHAPCPYETFPGNERYFRSIYRPRSKVQRCNVGMIFNADPVCGCVQKDTPIPTECKDDLVLWFPYDHHFNDVTCNKAIATQFGSGRVRLVDDPKHGKVASFSGKAYLEVAFLRTLFARSRIDAFSMSVWFNRRAGGVGRGALLTNGDCAQNASFAISTVGEQGVLAGVSTEHSNSVWLSPSPTSMGVWHHAVWIYNGKKLSLYLDNVLVEQGIAKGTSTCTRTYRQTHDDYNTNLRLKSAFAKTETFILKRDRRRNKSGVYRITACYCYKFLVSVK</sequence>
<name>A0AAD9KVU5_RIDPI</name>
<gene>
    <name evidence="2" type="ORF">NP493_550g05003</name>
</gene>
<evidence type="ECO:0000313" key="2">
    <source>
        <dbReference type="EMBL" id="KAK2178277.1"/>
    </source>
</evidence>
<dbReference type="AlphaFoldDB" id="A0AAD9KVU5"/>
<feature type="region of interest" description="Disordered" evidence="1">
    <location>
        <begin position="67"/>
        <end position="240"/>
    </location>
</feature>
<accession>A0AAD9KVU5</accession>
<dbReference type="EMBL" id="JAODUO010000550">
    <property type="protein sequence ID" value="KAK2178277.1"/>
    <property type="molecule type" value="Genomic_DNA"/>
</dbReference>
<reference evidence="2" key="1">
    <citation type="journal article" date="2023" name="Mol. Biol. Evol.">
        <title>Third-Generation Sequencing Reveals the Adaptive Role of the Epigenome in Three Deep-Sea Polychaetes.</title>
        <authorList>
            <person name="Perez M."/>
            <person name="Aroh O."/>
            <person name="Sun Y."/>
            <person name="Lan Y."/>
            <person name="Juniper S.K."/>
            <person name="Young C.R."/>
            <person name="Angers B."/>
            <person name="Qian P.Y."/>
        </authorList>
    </citation>
    <scope>NUCLEOTIDE SEQUENCE</scope>
    <source>
        <strain evidence="2">R07B-5</strain>
    </source>
</reference>
<evidence type="ECO:0000313" key="3">
    <source>
        <dbReference type="Proteomes" id="UP001209878"/>
    </source>
</evidence>
<dbReference type="Gene3D" id="2.60.120.200">
    <property type="match status" value="1"/>
</dbReference>
<dbReference type="SUPFAM" id="SSF49899">
    <property type="entry name" value="Concanavalin A-like lectins/glucanases"/>
    <property type="match status" value="1"/>
</dbReference>
<feature type="compositionally biased region" description="Low complexity" evidence="1">
    <location>
        <begin position="67"/>
        <end position="239"/>
    </location>
</feature>
<dbReference type="Proteomes" id="UP001209878">
    <property type="component" value="Unassembled WGS sequence"/>
</dbReference>
<dbReference type="SUPFAM" id="SSF57625">
    <property type="entry name" value="Invertebrate chitin-binding proteins"/>
    <property type="match status" value="1"/>
</dbReference>
<comment type="caution">
    <text evidence="2">The sequence shown here is derived from an EMBL/GenBank/DDBJ whole genome shotgun (WGS) entry which is preliminary data.</text>
</comment>
<protein>
    <submittedName>
        <fullName evidence="2">Uncharacterized protein</fullName>
    </submittedName>
</protein>
<dbReference type="GO" id="GO:0008061">
    <property type="term" value="F:chitin binding"/>
    <property type="evidence" value="ECO:0007669"/>
    <property type="project" value="InterPro"/>
</dbReference>
<keyword evidence="3" id="KW-1185">Reference proteome</keyword>
<proteinExistence type="predicted"/>
<dbReference type="InterPro" id="IPR013320">
    <property type="entry name" value="ConA-like_dom_sf"/>
</dbReference>
<dbReference type="Pfam" id="PF13385">
    <property type="entry name" value="Laminin_G_3"/>
    <property type="match status" value="1"/>
</dbReference>
<dbReference type="InterPro" id="IPR036508">
    <property type="entry name" value="Chitin-bd_dom_sf"/>
</dbReference>
<evidence type="ECO:0000256" key="1">
    <source>
        <dbReference type="SAM" id="MobiDB-lite"/>
    </source>
</evidence>